<dbReference type="InterPro" id="IPR006603">
    <property type="entry name" value="PQ-loop_rpt"/>
</dbReference>
<organism evidence="6">
    <name type="scientific">Trepomonas sp. PC1</name>
    <dbReference type="NCBI Taxonomy" id="1076344"/>
    <lineage>
        <taxon>Eukaryota</taxon>
        <taxon>Metamonada</taxon>
        <taxon>Diplomonadida</taxon>
        <taxon>Hexamitidae</taxon>
        <taxon>Hexamitinae</taxon>
        <taxon>Trepomonas</taxon>
    </lineage>
</organism>
<evidence type="ECO:0000256" key="2">
    <source>
        <dbReference type="ARBA" id="ARBA00022692"/>
    </source>
</evidence>
<keyword evidence="2 5" id="KW-0812">Transmembrane</keyword>
<name>A0A146K8I1_9EUKA</name>
<feature type="transmembrane region" description="Helical" evidence="5">
    <location>
        <begin position="31"/>
        <end position="50"/>
    </location>
</feature>
<keyword evidence="4 5" id="KW-0472">Membrane</keyword>
<feature type="transmembrane region" description="Helical" evidence="5">
    <location>
        <begin position="95"/>
        <end position="117"/>
    </location>
</feature>
<comment type="subcellular location">
    <subcellularLocation>
        <location evidence="1">Membrane</location>
        <topology evidence="1">Multi-pass membrane protein</topology>
    </subcellularLocation>
</comment>
<dbReference type="AlphaFoldDB" id="A0A146K8I1"/>
<gene>
    <name evidence="6" type="ORF">TPC1_14986</name>
</gene>
<proteinExistence type="predicted"/>
<sequence>QAISVFIMYQYLMWQYLFYDYKNSKRINKHLFLYCIFIAYFLASIPAAIVPGSTYGSCHATMMILGTAFAIISALISAVQWIPQIITTYKLKASGSISLIAMCIQCPGCLVSLIITITTKNPWYTFISWAASFALEAILVVLLIFYSLRNRKLKQKQIKIYT</sequence>
<evidence type="ECO:0000313" key="6">
    <source>
        <dbReference type="EMBL" id="JAP92917.1"/>
    </source>
</evidence>
<feature type="transmembrane region" description="Helical" evidence="5">
    <location>
        <begin position="123"/>
        <end position="148"/>
    </location>
</feature>
<dbReference type="EMBL" id="GDID01003689">
    <property type="protein sequence ID" value="JAP92917.1"/>
    <property type="molecule type" value="Transcribed_RNA"/>
</dbReference>
<accession>A0A146K8I1</accession>
<feature type="non-terminal residue" evidence="6">
    <location>
        <position position="1"/>
    </location>
</feature>
<dbReference type="GO" id="GO:0016020">
    <property type="term" value="C:membrane"/>
    <property type="evidence" value="ECO:0007669"/>
    <property type="project" value="UniProtKB-SubCell"/>
</dbReference>
<reference evidence="6" key="1">
    <citation type="submission" date="2015-07" db="EMBL/GenBank/DDBJ databases">
        <title>Adaptation to a free-living lifestyle via gene acquisitions in the diplomonad Trepomonas sp. PC1.</title>
        <authorList>
            <person name="Xu F."/>
            <person name="Jerlstrom-Hultqvist J."/>
            <person name="Kolisko M."/>
            <person name="Simpson A.G.B."/>
            <person name="Roger A.J."/>
            <person name="Svard S.G."/>
            <person name="Andersson J.O."/>
        </authorList>
    </citation>
    <scope>NUCLEOTIDE SEQUENCE</scope>
    <source>
        <strain evidence="6">PC1</strain>
    </source>
</reference>
<feature type="transmembrane region" description="Helical" evidence="5">
    <location>
        <begin position="62"/>
        <end position="83"/>
    </location>
</feature>
<evidence type="ECO:0000256" key="1">
    <source>
        <dbReference type="ARBA" id="ARBA00004141"/>
    </source>
</evidence>
<evidence type="ECO:0000256" key="3">
    <source>
        <dbReference type="ARBA" id="ARBA00022989"/>
    </source>
</evidence>
<keyword evidence="3 5" id="KW-1133">Transmembrane helix</keyword>
<protein>
    <submittedName>
        <fullName evidence="6">PQ loop repeat-containing protein</fullName>
    </submittedName>
</protein>
<evidence type="ECO:0000256" key="5">
    <source>
        <dbReference type="SAM" id="Phobius"/>
    </source>
</evidence>
<evidence type="ECO:0000256" key="4">
    <source>
        <dbReference type="ARBA" id="ARBA00023136"/>
    </source>
</evidence>
<dbReference type="Pfam" id="PF04193">
    <property type="entry name" value="PQ-loop"/>
    <property type="match status" value="1"/>
</dbReference>
<dbReference type="Gene3D" id="1.20.1280.290">
    <property type="match status" value="1"/>
</dbReference>